<evidence type="ECO:0008006" key="5">
    <source>
        <dbReference type="Google" id="ProtNLM"/>
    </source>
</evidence>
<dbReference type="InterPro" id="IPR010730">
    <property type="entry name" value="HET"/>
</dbReference>
<sequence>MDGDAFVPTSVPILRTHRSSQFPLMMRLLNAITLELEPFSDTRASAVSYAILSHTWGDDEVTCEKAIELGLNYVWSDTCCIDKSSSAELSEAINSMFRWYKEAEVCFAFLSDLPGGSDNAVGTKIELQEAVTLATRIPQGILDGSISLSSIPLAARMSWAANRDTTRPEDEAYCLLGIFDVSMSMIYGEGSKAFQRLQEEILRKTTDLSIFAWKATERLIGVDRFRGILAQSPSEFADCGDIELLNSQFRFRDEISLTNKGVKISMLLHNFGQGRFLMNLDC</sequence>
<dbReference type="AlphaFoldDB" id="A0AAE0JUI7"/>
<dbReference type="Proteomes" id="UP001287356">
    <property type="component" value="Unassembled WGS sequence"/>
</dbReference>
<dbReference type="EMBL" id="JAULSN010000010">
    <property type="protein sequence ID" value="KAK3361770.1"/>
    <property type="molecule type" value="Genomic_DNA"/>
</dbReference>
<comment type="caution">
    <text evidence="3">The sequence shown here is derived from an EMBL/GenBank/DDBJ whole genome shotgun (WGS) entry which is preliminary data.</text>
</comment>
<dbReference type="PANTHER" id="PTHR10622">
    <property type="entry name" value="HET DOMAIN-CONTAINING PROTEIN"/>
    <property type="match status" value="1"/>
</dbReference>
<proteinExistence type="predicted"/>
<feature type="domain" description="DUF8212" evidence="2">
    <location>
        <begin position="192"/>
        <end position="216"/>
    </location>
</feature>
<reference evidence="3" key="2">
    <citation type="submission" date="2023-06" db="EMBL/GenBank/DDBJ databases">
        <authorList>
            <consortium name="Lawrence Berkeley National Laboratory"/>
            <person name="Haridas S."/>
            <person name="Hensen N."/>
            <person name="Bonometti L."/>
            <person name="Westerberg I."/>
            <person name="Brannstrom I.O."/>
            <person name="Guillou S."/>
            <person name="Cros-Aarteil S."/>
            <person name="Calhoun S."/>
            <person name="Kuo A."/>
            <person name="Mondo S."/>
            <person name="Pangilinan J."/>
            <person name="Riley R."/>
            <person name="Labutti K."/>
            <person name="Andreopoulos B."/>
            <person name="Lipzen A."/>
            <person name="Chen C."/>
            <person name="Yanf M."/>
            <person name="Daum C."/>
            <person name="Ng V."/>
            <person name="Clum A."/>
            <person name="Steindorff A."/>
            <person name="Ohm R."/>
            <person name="Martin F."/>
            <person name="Silar P."/>
            <person name="Natvig D."/>
            <person name="Lalanne C."/>
            <person name="Gautier V."/>
            <person name="Ament-Velasquez S.L."/>
            <person name="Kruys A."/>
            <person name="Hutchinson M.I."/>
            <person name="Powell A.J."/>
            <person name="Barry K."/>
            <person name="Miller A.N."/>
            <person name="Grigoriev I.V."/>
            <person name="Debuchy R."/>
            <person name="Gladieux P."/>
            <person name="Thoren M.H."/>
            <person name="Johannesson H."/>
        </authorList>
    </citation>
    <scope>NUCLEOTIDE SEQUENCE</scope>
    <source>
        <strain evidence="3">CBS 958.72</strain>
    </source>
</reference>
<evidence type="ECO:0000313" key="3">
    <source>
        <dbReference type="EMBL" id="KAK3361770.1"/>
    </source>
</evidence>
<dbReference type="Pfam" id="PF06985">
    <property type="entry name" value="HET"/>
    <property type="match status" value="1"/>
</dbReference>
<evidence type="ECO:0000259" key="1">
    <source>
        <dbReference type="Pfam" id="PF06985"/>
    </source>
</evidence>
<dbReference type="Pfam" id="PF26640">
    <property type="entry name" value="DUF8212"/>
    <property type="match status" value="1"/>
</dbReference>
<evidence type="ECO:0000259" key="2">
    <source>
        <dbReference type="Pfam" id="PF26640"/>
    </source>
</evidence>
<reference evidence="3" key="1">
    <citation type="journal article" date="2023" name="Mol. Phylogenet. Evol.">
        <title>Genome-scale phylogeny and comparative genomics of the fungal order Sordariales.</title>
        <authorList>
            <person name="Hensen N."/>
            <person name="Bonometti L."/>
            <person name="Westerberg I."/>
            <person name="Brannstrom I.O."/>
            <person name="Guillou S."/>
            <person name="Cros-Aarteil S."/>
            <person name="Calhoun S."/>
            <person name="Haridas S."/>
            <person name="Kuo A."/>
            <person name="Mondo S."/>
            <person name="Pangilinan J."/>
            <person name="Riley R."/>
            <person name="LaButti K."/>
            <person name="Andreopoulos B."/>
            <person name="Lipzen A."/>
            <person name="Chen C."/>
            <person name="Yan M."/>
            <person name="Daum C."/>
            <person name="Ng V."/>
            <person name="Clum A."/>
            <person name="Steindorff A."/>
            <person name="Ohm R.A."/>
            <person name="Martin F."/>
            <person name="Silar P."/>
            <person name="Natvig D.O."/>
            <person name="Lalanne C."/>
            <person name="Gautier V."/>
            <person name="Ament-Velasquez S.L."/>
            <person name="Kruys A."/>
            <person name="Hutchinson M.I."/>
            <person name="Powell A.J."/>
            <person name="Barry K."/>
            <person name="Miller A.N."/>
            <person name="Grigoriev I.V."/>
            <person name="Debuchy R."/>
            <person name="Gladieux P."/>
            <person name="Hiltunen Thoren M."/>
            <person name="Johannesson H."/>
        </authorList>
    </citation>
    <scope>NUCLEOTIDE SEQUENCE</scope>
    <source>
        <strain evidence="3">CBS 958.72</strain>
    </source>
</reference>
<name>A0AAE0JUI7_9PEZI</name>
<organism evidence="3 4">
    <name type="scientific">Lasiosphaeria ovina</name>
    <dbReference type="NCBI Taxonomy" id="92902"/>
    <lineage>
        <taxon>Eukaryota</taxon>
        <taxon>Fungi</taxon>
        <taxon>Dikarya</taxon>
        <taxon>Ascomycota</taxon>
        <taxon>Pezizomycotina</taxon>
        <taxon>Sordariomycetes</taxon>
        <taxon>Sordariomycetidae</taxon>
        <taxon>Sordariales</taxon>
        <taxon>Lasiosphaeriaceae</taxon>
        <taxon>Lasiosphaeria</taxon>
    </lineage>
</organism>
<dbReference type="PANTHER" id="PTHR10622:SF12">
    <property type="entry name" value="HET DOMAIN-CONTAINING PROTEIN"/>
    <property type="match status" value="1"/>
</dbReference>
<evidence type="ECO:0000313" key="4">
    <source>
        <dbReference type="Proteomes" id="UP001287356"/>
    </source>
</evidence>
<accession>A0AAE0JUI7</accession>
<feature type="domain" description="Heterokaryon incompatibility" evidence="1">
    <location>
        <begin position="67"/>
        <end position="112"/>
    </location>
</feature>
<keyword evidence="4" id="KW-1185">Reference proteome</keyword>
<protein>
    <recommendedName>
        <fullName evidence="5">Heterokaryon incompatibility domain-containing protein</fullName>
    </recommendedName>
</protein>
<gene>
    <name evidence="3" type="ORF">B0T24DRAFT_652427</name>
</gene>
<dbReference type="InterPro" id="IPR058525">
    <property type="entry name" value="DUF8212"/>
</dbReference>